<dbReference type="EMBL" id="JBEFKJ010000020">
    <property type="protein sequence ID" value="KAL2040763.1"/>
    <property type="molecule type" value="Genomic_DNA"/>
</dbReference>
<dbReference type="Proteomes" id="UP001590950">
    <property type="component" value="Unassembled WGS sequence"/>
</dbReference>
<comment type="caution">
    <text evidence="1">The sequence shown here is derived from an EMBL/GenBank/DDBJ whole genome shotgun (WGS) entry which is preliminary data.</text>
</comment>
<proteinExistence type="predicted"/>
<keyword evidence="2" id="KW-1185">Reference proteome</keyword>
<organism evidence="1 2">
    <name type="scientific">Stereocaulon virgatum</name>
    <dbReference type="NCBI Taxonomy" id="373712"/>
    <lineage>
        <taxon>Eukaryota</taxon>
        <taxon>Fungi</taxon>
        <taxon>Dikarya</taxon>
        <taxon>Ascomycota</taxon>
        <taxon>Pezizomycotina</taxon>
        <taxon>Lecanoromycetes</taxon>
        <taxon>OSLEUM clade</taxon>
        <taxon>Lecanoromycetidae</taxon>
        <taxon>Lecanorales</taxon>
        <taxon>Lecanorineae</taxon>
        <taxon>Stereocaulaceae</taxon>
        <taxon>Stereocaulon</taxon>
    </lineage>
</organism>
<reference evidence="1 2" key="1">
    <citation type="submission" date="2024-09" db="EMBL/GenBank/DDBJ databases">
        <title>Rethinking Asexuality: The Enigmatic Case of Functional Sexual Genes in Lepraria (Stereocaulaceae).</title>
        <authorList>
            <person name="Doellman M."/>
            <person name="Sun Y."/>
            <person name="Barcenas-Pena A."/>
            <person name="Lumbsch H.T."/>
            <person name="Grewe F."/>
        </authorList>
    </citation>
    <scope>NUCLEOTIDE SEQUENCE [LARGE SCALE GENOMIC DNA]</scope>
    <source>
        <strain evidence="1 2">Mercado 3170</strain>
    </source>
</reference>
<gene>
    <name evidence="1" type="ORF">N7G274_006742</name>
</gene>
<protein>
    <submittedName>
        <fullName evidence="1">Uncharacterized protein</fullName>
    </submittedName>
</protein>
<accession>A0ABR4ABN7</accession>
<evidence type="ECO:0000313" key="1">
    <source>
        <dbReference type="EMBL" id="KAL2040763.1"/>
    </source>
</evidence>
<sequence>MNGLPDGPEKERELYARDINLLLYETFETEQIDVDGQRVHRLTARSKEFMENIVSYNNCLSFTSEGTDKVDYNVGRTTFRIQGSVPLSTSTRIVHRAV</sequence>
<name>A0ABR4ABN7_9LECA</name>
<evidence type="ECO:0000313" key="2">
    <source>
        <dbReference type="Proteomes" id="UP001590950"/>
    </source>
</evidence>